<accession>A0A9Q0WLK1</accession>
<evidence type="ECO:0000313" key="7">
    <source>
        <dbReference type="Proteomes" id="UP001151752"/>
    </source>
</evidence>
<feature type="domain" description="Alpha-glucan water dikinase-like N-terminal Ig-like" evidence="4">
    <location>
        <begin position="39"/>
        <end position="113"/>
    </location>
</feature>
<dbReference type="PANTHER" id="PTHR46999">
    <property type="entry name" value="ALPHA-GLUCAN WATER DIKINASE 1, CHLOROPLASTIC-RELATED"/>
    <property type="match status" value="1"/>
</dbReference>
<evidence type="ECO:0000256" key="3">
    <source>
        <dbReference type="SAM" id="Phobius"/>
    </source>
</evidence>
<dbReference type="Pfam" id="PF23166">
    <property type="entry name" value="Ig_N_CWD1"/>
    <property type="match status" value="1"/>
</dbReference>
<keyword evidence="3" id="KW-0812">Transmembrane</keyword>
<comment type="caution">
    <text evidence="6">The sequence shown here is derived from an EMBL/GenBank/DDBJ whole genome shotgun (WGS) entry which is preliminary data.</text>
</comment>
<keyword evidence="1" id="KW-0479">Metal-binding</keyword>
<keyword evidence="3" id="KW-1133">Transmembrane helix</keyword>
<organism evidence="6 7">
    <name type="scientific">Salix koriyanagi</name>
    <dbReference type="NCBI Taxonomy" id="2511006"/>
    <lineage>
        <taxon>Eukaryota</taxon>
        <taxon>Viridiplantae</taxon>
        <taxon>Streptophyta</taxon>
        <taxon>Embryophyta</taxon>
        <taxon>Tracheophyta</taxon>
        <taxon>Spermatophyta</taxon>
        <taxon>Magnoliopsida</taxon>
        <taxon>eudicotyledons</taxon>
        <taxon>Gunneridae</taxon>
        <taxon>Pentapetalae</taxon>
        <taxon>rosids</taxon>
        <taxon>fabids</taxon>
        <taxon>Malpighiales</taxon>
        <taxon>Salicaceae</taxon>
        <taxon>Saliceae</taxon>
        <taxon>Salix</taxon>
    </lineage>
</organism>
<proteinExistence type="predicted"/>
<dbReference type="Pfam" id="PF23229">
    <property type="entry name" value="DUF7067"/>
    <property type="match status" value="1"/>
</dbReference>
<protein>
    <submittedName>
        <fullName evidence="6">PYRUVATE PHOSPHATE DIKINASE-RELATED</fullName>
    </submittedName>
</protein>
<dbReference type="InterPro" id="IPR056301">
    <property type="entry name" value="GWD-like_N_Ig"/>
</dbReference>
<evidence type="ECO:0000256" key="1">
    <source>
        <dbReference type="ARBA" id="ARBA00022723"/>
    </source>
</evidence>
<evidence type="ECO:0000256" key="2">
    <source>
        <dbReference type="ARBA" id="ARBA00023277"/>
    </source>
</evidence>
<reference evidence="6" key="2">
    <citation type="journal article" date="2023" name="Int. J. Mol. Sci.">
        <title>De Novo Assembly and Annotation of 11 Diverse Shrub Willow (Salix) Genomes Reveals Novel Gene Organization in Sex-Linked Regions.</title>
        <authorList>
            <person name="Hyden B."/>
            <person name="Feng K."/>
            <person name="Yates T.B."/>
            <person name="Jawdy S."/>
            <person name="Cereghino C."/>
            <person name="Smart L.B."/>
            <person name="Muchero W."/>
        </authorList>
    </citation>
    <scope>NUCLEOTIDE SEQUENCE</scope>
    <source>
        <tissue evidence="6">Shoot tip</tissue>
    </source>
</reference>
<gene>
    <name evidence="6" type="ORF">OIU74_022879</name>
</gene>
<feature type="transmembrane region" description="Helical" evidence="3">
    <location>
        <begin position="173"/>
        <end position="199"/>
    </location>
</feature>
<keyword evidence="6" id="KW-0670">Pyruvate</keyword>
<dbReference type="EMBL" id="JAPFFM010000003">
    <property type="protein sequence ID" value="KAJ6769309.1"/>
    <property type="molecule type" value="Genomic_DNA"/>
</dbReference>
<dbReference type="InterPro" id="IPR055495">
    <property type="entry name" value="CWD_DUF7067"/>
</dbReference>
<keyword evidence="3" id="KW-0472">Membrane</keyword>
<evidence type="ECO:0000313" key="6">
    <source>
        <dbReference type="EMBL" id="KAJ6769309.1"/>
    </source>
</evidence>
<name>A0A9Q0WLK1_9ROSI</name>
<reference evidence="6" key="1">
    <citation type="submission" date="2022-11" db="EMBL/GenBank/DDBJ databases">
        <authorList>
            <person name="Hyden B.L."/>
            <person name="Feng K."/>
            <person name="Yates T."/>
            <person name="Jawdy S."/>
            <person name="Smart L.B."/>
            <person name="Muchero W."/>
        </authorList>
    </citation>
    <scope>NUCLEOTIDE SEQUENCE</scope>
    <source>
        <tissue evidence="6">Shoot tip</tissue>
    </source>
</reference>
<evidence type="ECO:0000259" key="5">
    <source>
        <dbReference type="Pfam" id="PF23229"/>
    </source>
</evidence>
<dbReference type="GO" id="GO:0046872">
    <property type="term" value="F:metal ion binding"/>
    <property type="evidence" value="ECO:0007669"/>
    <property type="project" value="UniProtKB-KW"/>
</dbReference>
<sequence>MEIFKCRFLLAIPRLHPLRKYIFKSLIAVIHCSYTGVQIRDVKEKWVLPSRRPNGTKNYKNRALRSPFIKSGSNSYISIVIDDPATQAIEFLVVDEAKNKWFKNNGQNFHIKLPIREKRLIPNVSVPEELVQIQAYLRWERKGKQMYTPEQEKASVKQLFNYRDKICTVKHKYFNFAFFPLFCFLFCQQGSTSVMVFFFSHAILLTPFDKTF</sequence>
<feature type="domain" description="DUF7067" evidence="5">
    <location>
        <begin position="128"/>
        <end position="154"/>
    </location>
</feature>
<keyword evidence="2" id="KW-0119">Carbohydrate metabolism</keyword>
<evidence type="ECO:0000259" key="4">
    <source>
        <dbReference type="Pfam" id="PF23166"/>
    </source>
</evidence>
<dbReference type="EMBL" id="JAPFFM010000003">
    <property type="protein sequence ID" value="KAJ6769308.1"/>
    <property type="molecule type" value="Genomic_DNA"/>
</dbReference>
<dbReference type="Proteomes" id="UP001151752">
    <property type="component" value="Chromosome 8"/>
</dbReference>
<dbReference type="AlphaFoldDB" id="A0A9Q0WLK1"/>
<dbReference type="PANTHER" id="PTHR46999:SF1">
    <property type="entry name" value="ALPHA-GLUCAN WATER DIKINASE 1, CHLOROPLASTIC"/>
    <property type="match status" value="1"/>
</dbReference>
<keyword evidence="7" id="KW-1185">Reference proteome</keyword>